<dbReference type="Proteomes" id="UP000256873">
    <property type="component" value="Unassembled WGS sequence"/>
</dbReference>
<gene>
    <name evidence="1" type="ORF">DWQ54_16285</name>
</gene>
<accession>A0A3E0L125</accession>
<protein>
    <recommendedName>
        <fullName evidence="3">ISKra4 family transposase</fullName>
    </recommendedName>
</protein>
<dbReference type="EMBL" id="QQWC01000004">
    <property type="protein sequence ID" value="REJ41210.1"/>
    <property type="molecule type" value="Genomic_DNA"/>
</dbReference>
<name>A0A3E0L125_9CHRO</name>
<evidence type="ECO:0000313" key="1">
    <source>
        <dbReference type="EMBL" id="REJ41210.1"/>
    </source>
</evidence>
<organism evidence="1 2">
    <name type="scientific">Microcystis flos-aquae TF09</name>
    <dbReference type="NCBI Taxonomy" id="2060473"/>
    <lineage>
        <taxon>Bacteria</taxon>
        <taxon>Bacillati</taxon>
        <taxon>Cyanobacteriota</taxon>
        <taxon>Cyanophyceae</taxon>
        <taxon>Oscillatoriophycideae</taxon>
        <taxon>Chroococcales</taxon>
        <taxon>Microcystaceae</taxon>
        <taxon>Microcystis</taxon>
    </lineage>
</organism>
<evidence type="ECO:0000313" key="2">
    <source>
        <dbReference type="Proteomes" id="UP000256873"/>
    </source>
</evidence>
<comment type="caution">
    <text evidence="1">The sequence shown here is derived from an EMBL/GenBank/DDBJ whole genome shotgun (WGS) entry which is preliminary data.</text>
</comment>
<evidence type="ECO:0008006" key="3">
    <source>
        <dbReference type="Google" id="ProtNLM"/>
    </source>
</evidence>
<sequence>MLPKDLEMMTGIKVSGSSQHRLVQRYEFAPVEVKGAVTALSIDGGKVRLRTPKGLASEWKDYKAVSLHGTVCAAFFQENQPLIDWVNAQPLAPIVTSLGDGHDGVWNLMAQIGESHQRREVLDWFHLNENWLFGLCYAMNGGYKGWNPYIEKHLAIFVNYFRSRTN</sequence>
<reference evidence="1 2" key="1">
    <citation type="submission" date="2017-10" db="EMBL/GenBank/DDBJ databases">
        <title>A large-scale comparative metagenomic study reveals the eutrophication-driven functional interactions in six Microcystis-epibionts communities.</title>
        <authorList>
            <person name="Li Q."/>
            <person name="Lin F."/>
        </authorList>
    </citation>
    <scope>NUCLEOTIDE SEQUENCE [LARGE SCALE GENOMIC DNA]</scope>
    <source>
        <strain evidence="1">TF09</strain>
    </source>
</reference>
<dbReference type="AlphaFoldDB" id="A0A3E0L125"/>
<proteinExistence type="predicted"/>